<dbReference type="InParanoid" id="A7F6A9"/>
<feature type="region of interest" description="Disordered" evidence="1">
    <location>
        <begin position="46"/>
        <end position="73"/>
    </location>
</feature>
<evidence type="ECO:0000313" key="2">
    <source>
        <dbReference type="EMBL" id="EDN98280.1"/>
    </source>
</evidence>
<name>A7F6A9_SCLS1</name>
<dbReference type="Proteomes" id="UP000001312">
    <property type="component" value="Unassembled WGS sequence"/>
</dbReference>
<proteinExistence type="predicted"/>
<evidence type="ECO:0000313" key="3">
    <source>
        <dbReference type="Proteomes" id="UP000001312"/>
    </source>
</evidence>
<evidence type="ECO:0000256" key="1">
    <source>
        <dbReference type="SAM" id="MobiDB-lite"/>
    </source>
</evidence>
<protein>
    <submittedName>
        <fullName evidence="2">Uncharacterized protein</fullName>
    </submittedName>
</protein>
<feature type="region of interest" description="Disordered" evidence="1">
    <location>
        <begin position="130"/>
        <end position="158"/>
    </location>
</feature>
<gene>
    <name evidence="2" type="ORF">SS1G_13138</name>
</gene>
<sequence>MTKMFNKIQVSKRGRPGCYECEKPEFLGLCDTCSFERSLTVVSDGWSTLASPDKKNPPPERKDPSPDANSCPQCGAGPLKGTIKWFSEILCTVNKLGIVVRVSGVQRGELRKMEGTKANIEVYVNTTQYSKEESAEEHHASSRYSKEESPNTTPSNYSTLVKRRRGYNALPYLENRDTRKVESYVPTNEWPTECEIPPSSLVRRGTQWLSTIPRAMIVGVSSLLGFRKVRTLYDEEAAVDTELARWVDEKMN</sequence>
<organism evidence="2 3">
    <name type="scientific">Sclerotinia sclerotiorum (strain ATCC 18683 / 1980 / Ss-1)</name>
    <name type="common">White mold</name>
    <name type="synonym">Whetzelinia sclerotiorum</name>
    <dbReference type="NCBI Taxonomy" id="665079"/>
    <lineage>
        <taxon>Eukaryota</taxon>
        <taxon>Fungi</taxon>
        <taxon>Dikarya</taxon>
        <taxon>Ascomycota</taxon>
        <taxon>Pezizomycotina</taxon>
        <taxon>Leotiomycetes</taxon>
        <taxon>Helotiales</taxon>
        <taxon>Sclerotiniaceae</taxon>
        <taxon>Sclerotinia</taxon>
    </lineage>
</organism>
<dbReference type="GeneID" id="5482132"/>
<dbReference type="RefSeq" id="XP_001586045.1">
    <property type="nucleotide sequence ID" value="XM_001585995.1"/>
</dbReference>
<keyword evidence="3" id="KW-1185">Reference proteome</keyword>
<accession>A7F6A9</accession>
<reference evidence="3" key="1">
    <citation type="journal article" date="2011" name="PLoS Genet.">
        <title>Genomic analysis of the necrotrophic fungal pathogens Sclerotinia sclerotiorum and Botrytis cinerea.</title>
        <authorList>
            <person name="Amselem J."/>
            <person name="Cuomo C.A."/>
            <person name="van Kan J.A."/>
            <person name="Viaud M."/>
            <person name="Benito E.P."/>
            <person name="Couloux A."/>
            <person name="Coutinho P.M."/>
            <person name="de Vries R.P."/>
            <person name="Dyer P.S."/>
            <person name="Fillinger S."/>
            <person name="Fournier E."/>
            <person name="Gout L."/>
            <person name="Hahn M."/>
            <person name="Kohn L."/>
            <person name="Lapalu N."/>
            <person name="Plummer K.M."/>
            <person name="Pradier J.M."/>
            <person name="Quevillon E."/>
            <person name="Sharon A."/>
            <person name="Simon A."/>
            <person name="ten Have A."/>
            <person name="Tudzynski B."/>
            <person name="Tudzynski P."/>
            <person name="Wincker P."/>
            <person name="Andrew M."/>
            <person name="Anthouard V."/>
            <person name="Beever R.E."/>
            <person name="Beffa R."/>
            <person name="Benoit I."/>
            <person name="Bouzid O."/>
            <person name="Brault B."/>
            <person name="Chen Z."/>
            <person name="Choquer M."/>
            <person name="Collemare J."/>
            <person name="Cotton P."/>
            <person name="Danchin E.G."/>
            <person name="Da Silva C."/>
            <person name="Gautier A."/>
            <person name="Giraud C."/>
            <person name="Giraud T."/>
            <person name="Gonzalez C."/>
            <person name="Grossetete S."/>
            <person name="Guldener U."/>
            <person name="Henrissat B."/>
            <person name="Howlett B.J."/>
            <person name="Kodira C."/>
            <person name="Kretschmer M."/>
            <person name="Lappartient A."/>
            <person name="Leroch M."/>
            <person name="Levis C."/>
            <person name="Mauceli E."/>
            <person name="Neuveglise C."/>
            <person name="Oeser B."/>
            <person name="Pearson M."/>
            <person name="Poulain J."/>
            <person name="Poussereau N."/>
            <person name="Quesneville H."/>
            <person name="Rascle C."/>
            <person name="Schumacher J."/>
            <person name="Segurens B."/>
            <person name="Sexton A."/>
            <person name="Silva E."/>
            <person name="Sirven C."/>
            <person name="Soanes D.M."/>
            <person name="Talbot N.J."/>
            <person name="Templeton M."/>
            <person name="Yandava C."/>
            <person name="Yarden O."/>
            <person name="Zeng Q."/>
            <person name="Rollins J.A."/>
            <person name="Lebrun M.H."/>
            <person name="Dickman M."/>
        </authorList>
    </citation>
    <scope>NUCLEOTIDE SEQUENCE [LARGE SCALE GENOMIC DNA]</scope>
    <source>
        <strain evidence="3">ATCC 18683 / 1980 / Ss-1</strain>
    </source>
</reference>
<feature type="compositionally biased region" description="Basic and acidic residues" evidence="1">
    <location>
        <begin position="52"/>
        <end position="65"/>
    </location>
</feature>
<dbReference type="HOGENOM" id="CLU_1103337_0_0_1"/>
<dbReference type="EMBL" id="CH476643">
    <property type="protein sequence ID" value="EDN98280.1"/>
    <property type="molecule type" value="Genomic_DNA"/>
</dbReference>
<dbReference type="KEGG" id="ssl:SS1G_13138"/>
<dbReference type="AlphaFoldDB" id="A7F6A9"/>
<feature type="compositionally biased region" description="Basic and acidic residues" evidence="1">
    <location>
        <begin position="130"/>
        <end position="149"/>
    </location>
</feature>